<feature type="non-terminal residue" evidence="1">
    <location>
        <position position="1"/>
    </location>
</feature>
<dbReference type="Proteomes" id="UP000078492">
    <property type="component" value="Unassembled WGS sequence"/>
</dbReference>
<protein>
    <submittedName>
        <fullName evidence="1">Uncharacterized protein</fullName>
    </submittedName>
</protein>
<name>A0A151J0X9_9HYME</name>
<dbReference type="EMBL" id="KQ980585">
    <property type="protein sequence ID" value="KYN15260.1"/>
    <property type="molecule type" value="Genomic_DNA"/>
</dbReference>
<sequence>PNIIFTKAHKGNITVALNRDDYIFYLYKHTSRQGNSDKEDKTASKSWFTIPYLPLISEKFKSITVNYRKLRTGTRSIMPPFANLDEDMISIDNCEKETLPIEFTSLFNCNEQFPKSVRSYCISNKHRPFLRNSFSGSIENWCDSSTLPQLTKLLKTLFLKAGPVWYSNYCWTTFKRWNSFYDAIVEVTDNTEQVNVLASSLKIPLLTPTEIDFLKEYCTVMMLLLFFKIYVYIRFLL</sequence>
<dbReference type="AlphaFoldDB" id="A0A151J0X9"/>
<keyword evidence="2" id="KW-1185">Reference proteome</keyword>
<proteinExistence type="predicted"/>
<gene>
    <name evidence="1" type="ORF">ALC57_12527</name>
</gene>
<accession>A0A151J0X9</accession>
<evidence type="ECO:0000313" key="1">
    <source>
        <dbReference type="EMBL" id="KYN15260.1"/>
    </source>
</evidence>
<evidence type="ECO:0000313" key="2">
    <source>
        <dbReference type="Proteomes" id="UP000078492"/>
    </source>
</evidence>
<reference evidence="1 2" key="1">
    <citation type="submission" date="2015-09" db="EMBL/GenBank/DDBJ databases">
        <title>Trachymyrmex cornetzi WGS genome.</title>
        <authorList>
            <person name="Nygaard S."/>
            <person name="Hu H."/>
            <person name="Boomsma J."/>
            <person name="Zhang G."/>
        </authorList>
    </citation>
    <scope>NUCLEOTIDE SEQUENCE [LARGE SCALE GENOMIC DNA]</scope>
    <source>
        <strain evidence="1">Tcor2-1</strain>
        <tissue evidence="1">Whole body</tissue>
    </source>
</reference>
<dbReference type="STRING" id="471704.A0A151J0X9"/>
<organism evidence="1 2">
    <name type="scientific">Trachymyrmex cornetzi</name>
    <dbReference type="NCBI Taxonomy" id="471704"/>
    <lineage>
        <taxon>Eukaryota</taxon>
        <taxon>Metazoa</taxon>
        <taxon>Ecdysozoa</taxon>
        <taxon>Arthropoda</taxon>
        <taxon>Hexapoda</taxon>
        <taxon>Insecta</taxon>
        <taxon>Pterygota</taxon>
        <taxon>Neoptera</taxon>
        <taxon>Endopterygota</taxon>
        <taxon>Hymenoptera</taxon>
        <taxon>Apocrita</taxon>
        <taxon>Aculeata</taxon>
        <taxon>Formicoidea</taxon>
        <taxon>Formicidae</taxon>
        <taxon>Myrmicinae</taxon>
        <taxon>Trachymyrmex</taxon>
    </lineage>
</organism>